<keyword evidence="2" id="KW-1185">Reference proteome</keyword>
<sequence length="142" mass="15985">MSKSSQDGLKQGSLFSKIQEVLRLLVNAERVKEEEYDTLLQQFVMFLERIPVFGSERFANFQSAEDGVDTLFFECMANESYKSPFSVVKLILILSHGQATVERGFSVNKEVEVENLKEHTLVAQRIVCDHVNSVGGVLKVAL</sequence>
<evidence type="ECO:0000313" key="2">
    <source>
        <dbReference type="Proteomes" id="UP001159405"/>
    </source>
</evidence>
<accession>A0ABN8Q8Q3</accession>
<reference evidence="1 2" key="1">
    <citation type="submission" date="2022-05" db="EMBL/GenBank/DDBJ databases">
        <authorList>
            <consortium name="Genoscope - CEA"/>
            <person name="William W."/>
        </authorList>
    </citation>
    <scope>NUCLEOTIDE SEQUENCE [LARGE SCALE GENOMIC DNA]</scope>
</reference>
<name>A0ABN8Q8Q3_9CNID</name>
<dbReference type="EMBL" id="CALNXK010000113">
    <property type="protein sequence ID" value="CAH3159068.1"/>
    <property type="molecule type" value="Genomic_DNA"/>
</dbReference>
<evidence type="ECO:0000313" key="1">
    <source>
        <dbReference type="EMBL" id="CAH3159068.1"/>
    </source>
</evidence>
<dbReference type="Proteomes" id="UP001159405">
    <property type="component" value="Unassembled WGS sequence"/>
</dbReference>
<gene>
    <name evidence="1" type="ORF">PLOB_00003443</name>
</gene>
<proteinExistence type="predicted"/>
<feature type="non-terminal residue" evidence="1">
    <location>
        <position position="142"/>
    </location>
</feature>
<organism evidence="1 2">
    <name type="scientific">Porites lobata</name>
    <dbReference type="NCBI Taxonomy" id="104759"/>
    <lineage>
        <taxon>Eukaryota</taxon>
        <taxon>Metazoa</taxon>
        <taxon>Cnidaria</taxon>
        <taxon>Anthozoa</taxon>
        <taxon>Hexacorallia</taxon>
        <taxon>Scleractinia</taxon>
        <taxon>Fungiina</taxon>
        <taxon>Poritidae</taxon>
        <taxon>Porites</taxon>
    </lineage>
</organism>
<comment type="caution">
    <text evidence="1">The sequence shown here is derived from an EMBL/GenBank/DDBJ whole genome shotgun (WGS) entry which is preliminary data.</text>
</comment>
<protein>
    <submittedName>
        <fullName evidence="1">Uncharacterized protein</fullName>
    </submittedName>
</protein>